<protein>
    <submittedName>
        <fullName evidence="1">Uncharacterized protein</fullName>
    </submittedName>
</protein>
<evidence type="ECO:0000313" key="2">
    <source>
        <dbReference type="Proteomes" id="UP000887013"/>
    </source>
</evidence>
<reference evidence="1" key="1">
    <citation type="submission" date="2020-08" db="EMBL/GenBank/DDBJ databases">
        <title>Multicomponent nature underlies the extraordinary mechanical properties of spider dragline silk.</title>
        <authorList>
            <person name="Kono N."/>
            <person name="Nakamura H."/>
            <person name="Mori M."/>
            <person name="Yoshida Y."/>
            <person name="Ohtoshi R."/>
            <person name="Malay A.D."/>
            <person name="Moran D.A.P."/>
            <person name="Tomita M."/>
            <person name="Numata K."/>
            <person name="Arakawa K."/>
        </authorList>
    </citation>
    <scope>NUCLEOTIDE SEQUENCE</scope>
</reference>
<accession>A0A8X6T7A7</accession>
<proteinExistence type="predicted"/>
<comment type="caution">
    <text evidence="1">The sequence shown here is derived from an EMBL/GenBank/DDBJ whole genome shotgun (WGS) entry which is preliminary data.</text>
</comment>
<dbReference type="Proteomes" id="UP000887013">
    <property type="component" value="Unassembled WGS sequence"/>
</dbReference>
<gene>
    <name evidence="1" type="ORF">NPIL_494631</name>
</gene>
<name>A0A8X6T7A7_NEPPI</name>
<keyword evidence="2" id="KW-1185">Reference proteome</keyword>
<sequence length="131" mass="14993">MIVVQEVEYQIRITCSSTWKLKSSFLQCVKFKMNNLIMNLECWKIILLQVCTETKLISKSPKAIMELDYISDQADSSRRKGGSADIPQSTHWLSVNPPLSTTLNNQSASFSHNNHQSTAFSHTLSRFPKQW</sequence>
<organism evidence="1 2">
    <name type="scientific">Nephila pilipes</name>
    <name type="common">Giant wood spider</name>
    <name type="synonym">Nephila maculata</name>
    <dbReference type="NCBI Taxonomy" id="299642"/>
    <lineage>
        <taxon>Eukaryota</taxon>
        <taxon>Metazoa</taxon>
        <taxon>Ecdysozoa</taxon>
        <taxon>Arthropoda</taxon>
        <taxon>Chelicerata</taxon>
        <taxon>Arachnida</taxon>
        <taxon>Araneae</taxon>
        <taxon>Araneomorphae</taxon>
        <taxon>Entelegynae</taxon>
        <taxon>Araneoidea</taxon>
        <taxon>Nephilidae</taxon>
        <taxon>Nephila</taxon>
    </lineage>
</organism>
<dbReference type="EMBL" id="BMAW01002494">
    <property type="protein sequence ID" value="GFS78916.1"/>
    <property type="molecule type" value="Genomic_DNA"/>
</dbReference>
<evidence type="ECO:0000313" key="1">
    <source>
        <dbReference type="EMBL" id="GFS78916.1"/>
    </source>
</evidence>
<dbReference type="AlphaFoldDB" id="A0A8X6T7A7"/>